<name>A0A1M6J931_REIAG</name>
<evidence type="ECO:0000259" key="2">
    <source>
        <dbReference type="Pfam" id="PF20029"/>
    </source>
</evidence>
<dbReference type="InterPro" id="IPR036249">
    <property type="entry name" value="Thioredoxin-like_sf"/>
</dbReference>
<dbReference type="InterPro" id="IPR045494">
    <property type="entry name" value="DUF6436"/>
</dbReference>
<keyword evidence="1" id="KW-0812">Transmembrane</keyword>
<dbReference type="RefSeq" id="WP_073118417.1">
    <property type="nucleotide sequence ID" value="NZ_FRAA01000001.1"/>
</dbReference>
<keyword evidence="4" id="KW-1185">Reference proteome</keyword>
<dbReference type="SUPFAM" id="SSF52833">
    <property type="entry name" value="Thioredoxin-like"/>
    <property type="match status" value="1"/>
</dbReference>
<protein>
    <recommendedName>
        <fullName evidence="2">DUF6436 domain-containing protein</fullName>
    </recommendedName>
</protein>
<dbReference type="Pfam" id="PF20029">
    <property type="entry name" value="DUF6436"/>
    <property type="match status" value="1"/>
</dbReference>
<gene>
    <name evidence="3" type="ORF">SAMN04488028_10193</name>
</gene>
<sequence>MLRKILAAGLISVVFGSIIFLFWQQELQYVLPTPIPTDYTVVPVNQLLDITDQNIAPQSKPRLYHFFKPGCPCSRFNVKHFNSLRKTYQDQIDFIVVVPEGSDYFSSIEYFDEGLQITEDKGLLLAHEFGVYATPQAVIVSTDQKLYYRGNYNKARYCTDPGSNFAQMALDSLLANRHPPEFGLLSTVSYGCGLSDDNFKLWKLSL</sequence>
<dbReference type="STRING" id="156994.SAMN04488028_10193"/>
<proteinExistence type="predicted"/>
<dbReference type="Proteomes" id="UP000184474">
    <property type="component" value="Unassembled WGS sequence"/>
</dbReference>
<feature type="transmembrane region" description="Helical" evidence="1">
    <location>
        <begin position="5"/>
        <end position="23"/>
    </location>
</feature>
<dbReference type="EMBL" id="FRAA01000001">
    <property type="protein sequence ID" value="SHJ43208.1"/>
    <property type="molecule type" value="Genomic_DNA"/>
</dbReference>
<accession>A0A1M6J931</accession>
<keyword evidence="1" id="KW-1133">Transmembrane helix</keyword>
<keyword evidence="1" id="KW-0472">Membrane</keyword>
<dbReference type="Gene3D" id="3.40.30.10">
    <property type="entry name" value="Glutaredoxin"/>
    <property type="match status" value="1"/>
</dbReference>
<reference evidence="4" key="1">
    <citation type="submission" date="2016-11" db="EMBL/GenBank/DDBJ databases">
        <authorList>
            <person name="Varghese N."/>
            <person name="Submissions S."/>
        </authorList>
    </citation>
    <scope>NUCLEOTIDE SEQUENCE [LARGE SCALE GENOMIC DNA]</scope>
    <source>
        <strain evidence="4">DSM 26134</strain>
    </source>
</reference>
<evidence type="ECO:0000313" key="4">
    <source>
        <dbReference type="Proteomes" id="UP000184474"/>
    </source>
</evidence>
<feature type="domain" description="DUF6436" evidence="2">
    <location>
        <begin position="53"/>
        <end position="192"/>
    </location>
</feature>
<evidence type="ECO:0000313" key="3">
    <source>
        <dbReference type="EMBL" id="SHJ43208.1"/>
    </source>
</evidence>
<organism evidence="3 4">
    <name type="scientific">Reichenbachiella agariperforans</name>
    <dbReference type="NCBI Taxonomy" id="156994"/>
    <lineage>
        <taxon>Bacteria</taxon>
        <taxon>Pseudomonadati</taxon>
        <taxon>Bacteroidota</taxon>
        <taxon>Cytophagia</taxon>
        <taxon>Cytophagales</taxon>
        <taxon>Reichenbachiellaceae</taxon>
        <taxon>Reichenbachiella</taxon>
    </lineage>
</organism>
<dbReference type="AlphaFoldDB" id="A0A1M6J931"/>
<evidence type="ECO:0000256" key="1">
    <source>
        <dbReference type="SAM" id="Phobius"/>
    </source>
</evidence>